<keyword evidence="1" id="KW-1133">Transmembrane helix</keyword>
<dbReference type="GeneID" id="10836985"/>
<dbReference type="Proteomes" id="UP000008386">
    <property type="component" value="Chromosome"/>
</dbReference>
<protein>
    <submittedName>
        <fullName evidence="2">Uncharacterized protein</fullName>
    </submittedName>
</protein>
<dbReference type="STRING" id="529709.PYCH_04090"/>
<dbReference type="RefSeq" id="WP_013905156.1">
    <property type="nucleotide sequence ID" value="NC_015680.1"/>
</dbReference>
<sequence>MMKVVGVLGILAILGYVYLVLRFENRDERFRTINAKSHIWAVMLLLFVNLLVQTLNYLNKTDKMFVLGFTAAVIVVSIGYILGFVYYSKVM</sequence>
<proteinExistence type="predicted"/>
<gene>
    <name evidence="2" type="ordered locus">PYCH_04090</name>
</gene>
<dbReference type="AlphaFoldDB" id="F8AIR7"/>
<name>F8AIR7_PYRYC</name>
<keyword evidence="1" id="KW-0812">Transmembrane</keyword>
<evidence type="ECO:0000313" key="2">
    <source>
        <dbReference type="EMBL" id="AEH24099.1"/>
    </source>
</evidence>
<reference evidence="2 3" key="1">
    <citation type="journal article" date="2011" name="J. Bacteriol.">
        <title>Complete genome sequence of the obligate piezophilic hyperthermophilic archaeon Pyrococcus yayanosii CH1.</title>
        <authorList>
            <person name="Jun X."/>
            <person name="Lupeng L."/>
            <person name="Minjuan X."/>
            <person name="Oger P."/>
            <person name="Fengping W."/>
            <person name="Jebbar M."/>
            <person name="Xiang X."/>
        </authorList>
    </citation>
    <scope>NUCLEOTIDE SEQUENCE [LARGE SCALE GENOMIC DNA]</scope>
    <source>
        <strain evidence="3">CH1 / JCM 16557</strain>
    </source>
</reference>
<evidence type="ECO:0000313" key="3">
    <source>
        <dbReference type="Proteomes" id="UP000008386"/>
    </source>
</evidence>
<dbReference type="HOGENOM" id="CLU_2420178_0_0_2"/>
<dbReference type="KEGG" id="pya:PYCH_04090"/>
<keyword evidence="3" id="KW-1185">Reference proteome</keyword>
<dbReference type="OrthoDB" id="377564at2157"/>
<accession>F8AIR7</accession>
<organism evidence="2 3">
    <name type="scientific">Pyrococcus yayanosii (strain CH1 / JCM 16557)</name>
    <dbReference type="NCBI Taxonomy" id="529709"/>
    <lineage>
        <taxon>Archaea</taxon>
        <taxon>Methanobacteriati</taxon>
        <taxon>Methanobacteriota</taxon>
        <taxon>Thermococci</taxon>
        <taxon>Thermococcales</taxon>
        <taxon>Thermococcaceae</taxon>
        <taxon>Pyrococcus</taxon>
    </lineage>
</organism>
<feature type="transmembrane region" description="Helical" evidence="1">
    <location>
        <begin position="65"/>
        <end position="87"/>
    </location>
</feature>
<dbReference type="EMBL" id="CP002779">
    <property type="protein sequence ID" value="AEH24099.1"/>
    <property type="molecule type" value="Genomic_DNA"/>
</dbReference>
<feature type="transmembrane region" description="Helical" evidence="1">
    <location>
        <begin position="38"/>
        <end position="58"/>
    </location>
</feature>
<evidence type="ECO:0000256" key="1">
    <source>
        <dbReference type="SAM" id="Phobius"/>
    </source>
</evidence>
<keyword evidence="1" id="KW-0472">Membrane</keyword>